<feature type="compositionally biased region" description="Polar residues" evidence="5">
    <location>
        <begin position="227"/>
        <end position="240"/>
    </location>
</feature>
<feature type="region of interest" description="Disordered" evidence="5">
    <location>
        <begin position="212"/>
        <end position="240"/>
    </location>
</feature>
<keyword evidence="8" id="KW-1185">Reference proteome</keyword>
<dbReference type="InterPro" id="IPR022091">
    <property type="entry name" value="TMF_TATA-bd"/>
</dbReference>
<gene>
    <name evidence="7" type="ORF">EAG_04109</name>
</gene>
<keyword evidence="3 4" id="KW-0175">Coiled coil</keyword>
<protein>
    <submittedName>
        <fullName evidence="7">TATA element modulatory factor</fullName>
    </submittedName>
</protein>
<comment type="subcellular location">
    <subcellularLocation>
        <location evidence="1">Golgi apparatus</location>
    </subcellularLocation>
</comment>
<feature type="region of interest" description="Disordered" evidence="5">
    <location>
        <begin position="165"/>
        <end position="186"/>
    </location>
</feature>
<dbReference type="OMA" id="PINSEYE"/>
<sequence length="2376" mass="270106">MSWFDATGFANLAKSALKGAQKTIDKALDIKEEEPKVIQSHTDETSEFFAAWGLQNEESRRDDSSQKQQNSSSIWGSFTGSFFEPPRTVDNAKKIVKHSKSLQSTARQDEQQCEMVSSTSVPEKLVTKDIKPTITKDESVYIENEEESSVASESVNINRNISQEFNDKSASESYTSSEQLSLDDIAPTKKNIIKSASLDLEQVYHVTDIDNDSATSSTEEGEHHNETLGSSDTNQTSSLTNVSRMVANPVSSESDKKSLESVEILGSQSNTDCTTTPESDLNSVTNSLSPSLIGIKVNSESVEILPDSLVTSPSSVEVLGDWKSDSSPYLSPIDPKNSESSPVLDVDECATPCVDCTDLLLQPPRDQFEASSSDISPYESPMEEVKTLNTNSYPCSVDSTPSPNVFPSLDTSKHSSQMMMDSSKTSPESVEVIPDADELDEVSLAEDSYTSASEGTIMTVLEPLQQNKVELADMSVNVGSTRMHDSCPDDRQTLTKACIENKLNLSLDSLKEKHNLHLALEPITTQPIRKLDHQLEGVNEKPSVSTFSQLMGTTIEPPDPDNYTQTDENVEDTKMIESNTDQYLVSTDSSGEGTLLESSLEDNATLICTNNSPKILETPLTASSYVKTMLADAMVEKGEIIDMEAHCTEVPRENSPISSESRSDLVKIGSDQASGHTSGDELETTTSSDIEIISSPNGDSSSTQSRQSPAKLQLTKGSDLLTKTLKTRGHSRELSEISIGSDETNMEIEKLLKRVQEMTEILETRESKLIDVSRMNMELHEQNANLMKQLENFEKHAEQNQNINQITDEYTQRLSALERKFQQAIRERDQLRKNLDQLKLEAASRLSSQEMSSINAEKDEIIKELREEGEKLSKQQLQHSNIIKKLRVKEKETDATIKSQKEQIEEQNTELERLKRSLYAKEEVERSQIEAVHTLTAKTKKQEKEILTLQEKLDNTVHKMEAYKRSLDAAKVELTETKETLLAVEEELKEAVNNAGESCQLFAQVEDLKLKYRQAEEAHVKREEFLKHENSELLKRLEAAEARSEELSESVSIATKPLLRQLEQLQASLLHKSNSFMKQEKMLSEKNIELQSKVENLMEMDRLLREENVNLKSKESQLESKLNLKEKEKAKLQEAYDKLKEESEKLSEQNKQHQETIKILELTHSEKVQELKREINALENKLAVEKAATDAERRRNNALLEQQQNTDEESRYSPTLSIGQESISSANSAWPGFNDSVFDNSSGRFPPISYESIRAGSSSTSIFENLQAQLKQRDGEIQQLQWDLSRRNTERDALNSELATLTLKVEDLNIKVTETQALNENLRETQTRYDALLQMYGEKVEENQELRLDLEDIKEIKVFIMGDQVLITSRHLKVTDPQRKRIIMPNVMLHTKDVMIPVVKTVPLKHSFNIPLPDNKLEILRAQNYRNNPALLFSETPSHTLYNPLENLIEVKRLNCGKLRNQSTKYTISGKTNSPSIKKKSILQDIFENSCPSKRLSRKKKSNALHFPNTKLPPSKKDENLHEISSKSIKLSRKCNLSQIKKKNQIKYEDKSVGLPKIETPISNIMNKSSIISLESQSFHDFTDTVSTVSILSVSSFKLENKKAFANIENREKLISRLASNHLQPNSSEYEINVLHYENDNLLEKNIQDTLGILANKKSHKVIDDQCMTENYKWDPYKIIRDKYSWEADNWMPPSQRENQYNNEREVRNVGWYSRNPYDCKIKYSWQVIGTSTQTSYSLLQDLLDDVDAEGNKSAYKMCNIKYSWQIIGIGTQASLHNYNDQDYWNGMLLTPNKNSNKYNVRIDNKKIDYTKLQDHSANYSENRLKRYLILNNQQTQTFAEKEVQADTSDYYMEQILEALTNQNLSDKSEIEQVDNDNELLERFMIKPLIPNPGKNSVISNNGNEKTKKEELLTRLTYTLKKLNQYEQNDKNCGTNIAQLDAEGTFIQKEVLSQNVEENIKGIVQSVQEYITKLDYQLKDLDKADQQIENSMMKTLKDIDGTFQSLLDDVCYEINKRREELILETQIHKLESLIPLRACRREVEAQIQNAQNIISTSENMLQHPHRFSANRFAKIIAASNDIGRIPAVPYSEELPNINFDRPLNSCKEEIIEQISKLGCISRTVPVQITNIEERPAGLFVKWHITNPEYTAEEQTFIVEKANGKILDPTLCEFQTVYKGPDTFCFVRNIPVNQPVTLRVRIQADNVARSVHHIAKTSIPPYSWELDNKHYMITNNGKTAVKLTDIISTLFSHGPQFDANHIIEFKFLEAAPEGDDDEGIALVYNPRDSHDTLKRTATLMITSRGKIFMDGDEKLMRLPKMRFGANITISAFRKDAHVLRVNIESENKCVTYDWRVQTPLYFAARFTEYKKWSLTLK</sequence>
<dbReference type="OrthoDB" id="9984427at2759"/>
<reference evidence="7 8" key="1">
    <citation type="journal article" date="2010" name="Science">
        <title>Genomic comparison of the ants Camponotus floridanus and Harpegnathos saltator.</title>
        <authorList>
            <person name="Bonasio R."/>
            <person name="Zhang G."/>
            <person name="Ye C."/>
            <person name="Mutti N.S."/>
            <person name="Fang X."/>
            <person name="Qin N."/>
            <person name="Donahue G."/>
            <person name="Yang P."/>
            <person name="Li Q."/>
            <person name="Li C."/>
            <person name="Zhang P."/>
            <person name="Huang Z."/>
            <person name="Berger S.L."/>
            <person name="Reinberg D."/>
            <person name="Wang J."/>
            <person name="Liebig J."/>
        </authorList>
    </citation>
    <scope>NUCLEOTIDE SEQUENCE [LARGE SCALE GENOMIC DNA]</scope>
    <source>
        <strain evidence="8">C129</strain>
    </source>
</reference>
<feature type="region of interest" description="Disordered" evidence="5">
    <location>
        <begin position="647"/>
        <end position="718"/>
    </location>
</feature>
<feature type="coiled-coil region" evidence="4">
    <location>
        <begin position="1097"/>
        <end position="1188"/>
    </location>
</feature>
<dbReference type="Proteomes" id="UP000000311">
    <property type="component" value="Unassembled WGS sequence"/>
</dbReference>
<dbReference type="STRING" id="104421.E1ZVB1"/>
<dbReference type="Pfam" id="PF12329">
    <property type="entry name" value="TMF_DNA_bd"/>
    <property type="match status" value="1"/>
</dbReference>
<feature type="coiled-coil region" evidence="4">
    <location>
        <begin position="953"/>
        <end position="994"/>
    </location>
</feature>
<feature type="coiled-coil region" evidence="4">
    <location>
        <begin position="1023"/>
        <end position="1050"/>
    </location>
</feature>
<evidence type="ECO:0000313" key="7">
    <source>
        <dbReference type="EMBL" id="EFN74887.1"/>
    </source>
</evidence>
<dbReference type="InterPro" id="IPR022092">
    <property type="entry name" value="TMF_DNA-bd"/>
</dbReference>
<evidence type="ECO:0000313" key="8">
    <source>
        <dbReference type="Proteomes" id="UP000000311"/>
    </source>
</evidence>
<evidence type="ECO:0000256" key="2">
    <source>
        <dbReference type="ARBA" id="ARBA00023034"/>
    </source>
</evidence>
<dbReference type="PANTHER" id="PTHR46515:SF1">
    <property type="entry name" value="TATA ELEMENT MODULATORY FACTOR"/>
    <property type="match status" value="1"/>
</dbReference>
<evidence type="ECO:0000256" key="5">
    <source>
        <dbReference type="SAM" id="MobiDB-lite"/>
    </source>
</evidence>
<feature type="coiled-coil region" evidence="4">
    <location>
        <begin position="741"/>
        <end position="924"/>
    </location>
</feature>
<dbReference type="PANTHER" id="PTHR46515">
    <property type="entry name" value="TATA ELEMENT MODULATORY FACTOR TMF1"/>
    <property type="match status" value="1"/>
</dbReference>
<evidence type="ECO:0000256" key="4">
    <source>
        <dbReference type="SAM" id="Coils"/>
    </source>
</evidence>
<accession>E1ZVB1</accession>
<feature type="compositionally biased region" description="Polar residues" evidence="5">
    <location>
        <begin position="696"/>
        <end position="710"/>
    </location>
</feature>
<keyword evidence="2" id="KW-0333">Golgi apparatus</keyword>
<organism evidence="8">
    <name type="scientific">Camponotus floridanus</name>
    <name type="common">Florida carpenter ant</name>
    <dbReference type="NCBI Taxonomy" id="104421"/>
    <lineage>
        <taxon>Eukaryota</taxon>
        <taxon>Metazoa</taxon>
        <taxon>Ecdysozoa</taxon>
        <taxon>Arthropoda</taxon>
        <taxon>Hexapoda</taxon>
        <taxon>Insecta</taxon>
        <taxon>Pterygota</taxon>
        <taxon>Neoptera</taxon>
        <taxon>Endopterygota</taxon>
        <taxon>Hymenoptera</taxon>
        <taxon>Apocrita</taxon>
        <taxon>Aculeata</taxon>
        <taxon>Formicoidea</taxon>
        <taxon>Formicidae</taxon>
        <taxon>Formicinae</taxon>
        <taxon>Camponotus</taxon>
    </lineage>
</organism>
<evidence type="ECO:0000259" key="6">
    <source>
        <dbReference type="Pfam" id="PF12325"/>
    </source>
</evidence>
<evidence type="ECO:0000256" key="3">
    <source>
        <dbReference type="ARBA" id="ARBA00023054"/>
    </source>
</evidence>
<feature type="compositionally biased region" description="Low complexity" evidence="5">
    <location>
        <begin position="684"/>
        <end position="695"/>
    </location>
</feature>
<dbReference type="Pfam" id="PF12325">
    <property type="entry name" value="TMF_TATA_bd"/>
    <property type="match status" value="1"/>
</dbReference>
<feature type="region of interest" description="Disordered" evidence="5">
    <location>
        <begin position="99"/>
        <end position="121"/>
    </location>
</feature>
<evidence type="ECO:0000256" key="1">
    <source>
        <dbReference type="ARBA" id="ARBA00004555"/>
    </source>
</evidence>
<name>E1ZVB1_CAMFO</name>
<dbReference type="InterPro" id="IPR052602">
    <property type="entry name" value="Growth_transcription_reg"/>
</dbReference>
<dbReference type="InParanoid" id="E1ZVB1"/>
<feature type="domain" description="TATA element modulatory factor 1 TATA binding" evidence="6">
    <location>
        <begin position="1255"/>
        <end position="1356"/>
    </location>
</feature>
<dbReference type="GO" id="GO:0005783">
    <property type="term" value="C:endoplasmic reticulum"/>
    <property type="evidence" value="ECO:0007669"/>
    <property type="project" value="TreeGrafter"/>
</dbReference>
<feature type="region of interest" description="Disordered" evidence="5">
    <location>
        <begin position="54"/>
        <end position="84"/>
    </location>
</feature>
<dbReference type="GO" id="GO:0005794">
    <property type="term" value="C:Golgi apparatus"/>
    <property type="evidence" value="ECO:0007669"/>
    <property type="project" value="UniProtKB-SubCell"/>
</dbReference>
<dbReference type="EMBL" id="GL434491">
    <property type="protein sequence ID" value="EFN74887.1"/>
    <property type="molecule type" value="Genomic_DNA"/>
</dbReference>
<proteinExistence type="predicted"/>
<feature type="compositionally biased region" description="Polar residues" evidence="5">
    <location>
        <begin position="171"/>
        <end position="180"/>
    </location>
</feature>
<feature type="coiled-coil region" evidence="4">
    <location>
        <begin position="1263"/>
        <end position="1335"/>
    </location>
</feature>